<dbReference type="Proteomes" id="UP000694416">
    <property type="component" value="Unplaced"/>
</dbReference>
<sequence>MPPISSLCPPLFTQLPASCSPSASSPIPAAPTWGAHAPPAARGASSTQASGFLQATGPSVPAGPDPSSEGRRPPRGCRARRGLRAARAGVRRPEEAGEKKGEKPLFWKLPGHAGWSAPLQRPSSPQKLWGPRYPSSACALDVLVNYACKRNCDLDVIILLYFYFLKRSLALSPRLECSGAISAHCKLHLLGSSDSPTSASQVAGTTSVRHQTCLLFVFLVEMGFQHDDQVGLKLLTSSDLPTSASQSAGTTGVSHRVQLDVSILIIYPKWPASWMGWSQGFTGIVDSKIWMKENVITHTHTHTRSPWNTTQP</sequence>
<keyword evidence="3" id="KW-1185">Reference proteome</keyword>
<name>A0A8C9HGF7_9PRIM</name>
<proteinExistence type="predicted"/>
<protein>
    <submittedName>
        <fullName evidence="2">Uncharacterized protein</fullName>
    </submittedName>
</protein>
<feature type="compositionally biased region" description="Low complexity" evidence="1">
    <location>
        <begin position="18"/>
        <end position="31"/>
    </location>
</feature>
<dbReference type="PANTHER" id="PTHR12138:SF162">
    <property type="entry name" value="CHROMOSOME UNDETERMINED SCAFFOLD_275, WHOLE GENOME SHOTGUN SEQUENCE"/>
    <property type="match status" value="1"/>
</dbReference>
<dbReference type="PANTHER" id="PTHR12138">
    <property type="entry name" value="PRIMATE-EXPANDED PROTEIN FAMILY"/>
    <property type="match status" value="1"/>
</dbReference>
<feature type="compositionally biased region" description="Basic and acidic residues" evidence="1">
    <location>
        <begin position="91"/>
        <end position="105"/>
    </location>
</feature>
<reference evidence="2" key="2">
    <citation type="submission" date="2025-09" db="UniProtKB">
        <authorList>
            <consortium name="Ensembl"/>
        </authorList>
    </citation>
    <scope>IDENTIFICATION</scope>
</reference>
<dbReference type="PRINTS" id="PR02045">
    <property type="entry name" value="F138DOMAIN"/>
</dbReference>
<feature type="region of interest" description="Disordered" evidence="1">
    <location>
        <begin position="18"/>
        <end position="105"/>
    </location>
</feature>
<feature type="compositionally biased region" description="Polar residues" evidence="1">
    <location>
        <begin position="44"/>
        <end position="57"/>
    </location>
</feature>
<dbReference type="AlphaFoldDB" id="A0A8C9HGF7"/>
<evidence type="ECO:0000256" key="1">
    <source>
        <dbReference type="SAM" id="MobiDB-lite"/>
    </source>
</evidence>
<feature type="compositionally biased region" description="Basic residues" evidence="1">
    <location>
        <begin position="73"/>
        <end position="84"/>
    </location>
</feature>
<accession>A0A8C9HGF7</accession>
<reference evidence="2" key="1">
    <citation type="submission" date="2025-08" db="UniProtKB">
        <authorList>
            <consortium name="Ensembl"/>
        </authorList>
    </citation>
    <scope>IDENTIFICATION</scope>
</reference>
<organism evidence="2 3">
    <name type="scientific">Piliocolobus tephrosceles</name>
    <name type="common">Ugandan red Colobus</name>
    <dbReference type="NCBI Taxonomy" id="591936"/>
    <lineage>
        <taxon>Eukaryota</taxon>
        <taxon>Metazoa</taxon>
        <taxon>Chordata</taxon>
        <taxon>Craniata</taxon>
        <taxon>Vertebrata</taxon>
        <taxon>Euteleostomi</taxon>
        <taxon>Mammalia</taxon>
        <taxon>Eutheria</taxon>
        <taxon>Euarchontoglires</taxon>
        <taxon>Primates</taxon>
        <taxon>Haplorrhini</taxon>
        <taxon>Catarrhini</taxon>
        <taxon>Cercopithecidae</taxon>
        <taxon>Colobinae</taxon>
        <taxon>Piliocolobus</taxon>
    </lineage>
</organism>
<evidence type="ECO:0000313" key="2">
    <source>
        <dbReference type="Ensembl" id="ENSPTEP00000020996.1"/>
    </source>
</evidence>
<dbReference type="Ensembl" id="ENSPTET00000030383.1">
    <property type="protein sequence ID" value="ENSPTEP00000020996.1"/>
    <property type="gene ID" value="ENSPTEG00000022134.1"/>
</dbReference>
<evidence type="ECO:0000313" key="3">
    <source>
        <dbReference type="Proteomes" id="UP000694416"/>
    </source>
</evidence>